<evidence type="ECO:0000313" key="1">
    <source>
        <dbReference type="EMBL" id="XBT18178.1"/>
    </source>
</evidence>
<dbReference type="AlphaFoldDB" id="A0AAU7QQS6"/>
<accession>A0AAU7QQS6</accession>
<protein>
    <recommendedName>
        <fullName evidence="2">PD-(D/E)XK endonuclease-like domain-containing protein</fullName>
    </recommendedName>
</protein>
<dbReference type="EMBL" id="CP157893">
    <property type="protein sequence ID" value="XBT18178.1"/>
    <property type="molecule type" value="Genomic_DNA"/>
</dbReference>
<organism evidence="1">
    <name type="scientific">Candidatus Shikimatogenerans sp. Tser</name>
    <dbReference type="NCBI Taxonomy" id="3158568"/>
    <lineage>
        <taxon>Bacteria</taxon>
        <taxon>Pseudomonadati</taxon>
        <taxon>Bacteroidota</taxon>
        <taxon>Flavobacteriia</taxon>
        <taxon>Flavobacteriales</taxon>
        <taxon>Candidatus Shikimatogenerans</taxon>
    </lineage>
</organism>
<reference evidence="1" key="1">
    <citation type="submission" date="2024-06" db="EMBL/GenBank/DDBJ databases">
        <title>Diversity, functionality, and evolutionary history of bacterial symbionts in false click beetles (Coleoptera, Throscidae).</title>
        <authorList>
            <person name="Wierz J.C."/>
            <person name="Malm H."/>
            <person name="Kaltenpoth M."/>
            <person name="Engl T."/>
        </authorList>
    </citation>
    <scope>NUCLEOTIDE SEQUENCE</scope>
    <source>
        <strain evidence="1">Tser</strain>
    </source>
</reference>
<gene>
    <name evidence="1" type="ORF">ABNO52_01070</name>
</gene>
<sequence>MINKIIKKIKVLIKKNIKNKNINIIFNNKLYKKYIIFNKIFKLKKKNFFYIKFFFKKILKKKYIYSYKNLYCILYTIIIKYKKYKINIRKIINIFNKLLLYNINIKFFFKINNYLYNIENNIFKKKQKNILYNIYKTFKKKILKYKVIFYGLLLNIINKKNINNKKYFKYNKKKYINIFFITNYLYPYEKKIIKKLLKKKNFYMFNIYKKKINKKNKKINIIYNKNTYISYISFLKKIKKSNNNNYNIIIYNKLLNFFIKKQYNYYFYINIYKKHFLLKYYLKLLNIINLKLKYNIIRKKIIKNFFLKKKYNKKILFYIKNINYKNLYSFLNKISLFFIKNKFIKYNIINKLIINSIINILKYIYFFKKDIKHFIIFFKKYFKYKKKYIYNYKKKNHINILNINYLFIFNKKEKIFIFFNKKFLYNKKYYNIKYNIKNSFFFYKNKNYNLFINLLIYSYIKNNKIFFLSTIKNKKYIFFLKNLYKINFLKLKTYKCLLQKNIYKKKKKNIHIYKKKKIYNNTIIISISTIISYIYKNIYFYYKINKIIFLKKNNIYKKIGIIIHYILYKIYKKYIKKFLNLNQNLFNKKYIYNICKNILNYKFYKTNQKYNIKEKIIKYIFNIINIDRYYLLNKKKIYIYKINFFKKKNIYNKYNKKYILYGYIDRIDFLNKEKRLIDYKSNNNINKNINFLIKNIKNKTYYKYLQILLYSLITNNKYKLYFYIYNKKKHIKNIILNKKIIINIKNYIINKIYNNI</sequence>
<proteinExistence type="predicted"/>
<name>A0AAU7QQS6_9FLAO</name>
<evidence type="ECO:0008006" key="2">
    <source>
        <dbReference type="Google" id="ProtNLM"/>
    </source>
</evidence>